<dbReference type="AlphaFoldDB" id="A0A4S8L8N8"/>
<sequence length="163" mass="17918">MQKSPDQDMESWISSVRSRSNELKAAGGNVTEEDILITLVGGLPTTYNHLLPNIDNLPPEDANLAHLTPILLAAEITHNTMHPRSVATPKKFQSMTSSRSTSQAVPNVAFSVAEIRCYFCDELGHTKANCLERKAWLEGKEKKIGQANAAIDMDNSDDSDFAY</sequence>
<dbReference type="GO" id="GO:0003676">
    <property type="term" value="F:nucleic acid binding"/>
    <property type="evidence" value="ECO:0007669"/>
    <property type="project" value="InterPro"/>
</dbReference>
<dbReference type="SUPFAM" id="SSF57756">
    <property type="entry name" value="Retrovirus zinc finger-like domains"/>
    <property type="match status" value="1"/>
</dbReference>
<dbReference type="GO" id="GO:0006397">
    <property type="term" value="P:mRNA processing"/>
    <property type="evidence" value="ECO:0007669"/>
    <property type="project" value="UniProtKB-KW"/>
</dbReference>
<keyword evidence="1" id="KW-0507">mRNA processing</keyword>
<dbReference type="Pfam" id="PF14223">
    <property type="entry name" value="Retrotran_gag_2"/>
    <property type="match status" value="1"/>
</dbReference>
<reference evidence="3 4" key="1">
    <citation type="journal article" date="2019" name="Nat. Ecol. Evol.">
        <title>Megaphylogeny resolves global patterns of mushroom evolution.</title>
        <authorList>
            <person name="Varga T."/>
            <person name="Krizsan K."/>
            <person name="Foldi C."/>
            <person name="Dima B."/>
            <person name="Sanchez-Garcia M."/>
            <person name="Sanchez-Ramirez S."/>
            <person name="Szollosi G.J."/>
            <person name="Szarkandi J.G."/>
            <person name="Papp V."/>
            <person name="Albert L."/>
            <person name="Andreopoulos W."/>
            <person name="Angelini C."/>
            <person name="Antonin V."/>
            <person name="Barry K.W."/>
            <person name="Bougher N.L."/>
            <person name="Buchanan P."/>
            <person name="Buyck B."/>
            <person name="Bense V."/>
            <person name="Catcheside P."/>
            <person name="Chovatia M."/>
            <person name="Cooper J."/>
            <person name="Damon W."/>
            <person name="Desjardin D."/>
            <person name="Finy P."/>
            <person name="Geml J."/>
            <person name="Haridas S."/>
            <person name="Hughes K."/>
            <person name="Justo A."/>
            <person name="Karasinski D."/>
            <person name="Kautmanova I."/>
            <person name="Kiss B."/>
            <person name="Kocsube S."/>
            <person name="Kotiranta H."/>
            <person name="LaButti K.M."/>
            <person name="Lechner B.E."/>
            <person name="Liimatainen K."/>
            <person name="Lipzen A."/>
            <person name="Lukacs Z."/>
            <person name="Mihaltcheva S."/>
            <person name="Morgado L.N."/>
            <person name="Niskanen T."/>
            <person name="Noordeloos M.E."/>
            <person name="Ohm R.A."/>
            <person name="Ortiz-Santana B."/>
            <person name="Ovrebo C."/>
            <person name="Racz N."/>
            <person name="Riley R."/>
            <person name="Savchenko A."/>
            <person name="Shiryaev A."/>
            <person name="Soop K."/>
            <person name="Spirin V."/>
            <person name="Szebenyi C."/>
            <person name="Tomsovsky M."/>
            <person name="Tulloss R.E."/>
            <person name="Uehling J."/>
            <person name="Grigoriev I.V."/>
            <person name="Vagvolgyi C."/>
            <person name="Papp T."/>
            <person name="Martin F.M."/>
            <person name="Miettinen O."/>
            <person name="Hibbett D.S."/>
            <person name="Nagy L.G."/>
        </authorList>
    </citation>
    <scope>NUCLEOTIDE SEQUENCE [LARGE SCALE GENOMIC DNA]</scope>
    <source>
        <strain evidence="3 4">CBS 962.96</strain>
    </source>
</reference>
<organism evidence="3 4">
    <name type="scientific">Dendrothele bispora (strain CBS 962.96)</name>
    <dbReference type="NCBI Taxonomy" id="1314807"/>
    <lineage>
        <taxon>Eukaryota</taxon>
        <taxon>Fungi</taxon>
        <taxon>Dikarya</taxon>
        <taxon>Basidiomycota</taxon>
        <taxon>Agaricomycotina</taxon>
        <taxon>Agaricomycetes</taxon>
        <taxon>Agaricomycetidae</taxon>
        <taxon>Agaricales</taxon>
        <taxon>Agaricales incertae sedis</taxon>
        <taxon>Dendrothele</taxon>
    </lineage>
</organism>
<feature type="domain" description="PH" evidence="2">
    <location>
        <begin position="1"/>
        <end position="21"/>
    </location>
</feature>
<evidence type="ECO:0000259" key="2">
    <source>
        <dbReference type="PROSITE" id="PS50003"/>
    </source>
</evidence>
<dbReference type="OrthoDB" id="3265539at2759"/>
<evidence type="ECO:0000313" key="3">
    <source>
        <dbReference type="EMBL" id="THU85074.1"/>
    </source>
</evidence>
<dbReference type="InterPro" id="IPR036875">
    <property type="entry name" value="Znf_CCHC_sf"/>
</dbReference>
<dbReference type="InterPro" id="IPR001849">
    <property type="entry name" value="PH_domain"/>
</dbReference>
<protein>
    <recommendedName>
        <fullName evidence="2">PH domain-containing protein</fullName>
    </recommendedName>
</protein>
<dbReference type="PROSITE" id="PS50003">
    <property type="entry name" value="PH_DOMAIN"/>
    <property type="match status" value="1"/>
</dbReference>
<evidence type="ECO:0000256" key="1">
    <source>
        <dbReference type="ARBA" id="ARBA00022664"/>
    </source>
</evidence>
<name>A0A4S8L8N8_DENBC</name>
<accession>A0A4S8L8N8</accession>
<dbReference type="EMBL" id="ML179566">
    <property type="protein sequence ID" value="THU85074.1"/>
    <property type="molecule type" value="Genomic_DNA"/>
</dbReference>
<dbReference type="GO" id="GO:0008270">
    <property type="term" value="F:zinc ion binding"/>
    <property type="evidence" value="ECO:0007669"/>
    <property type="project" value="InterPro"/>
</dbReference>
<evidence type="ECO:0000313" key="4">
    <source>
        <dbReference type="Proteomes" id="UP000297245"/>
    </source>
</evidence>
<keyword evidence="4" id="KW-1185">Reference proteome</keyword>
<dbReference type="Proteomes" id="UP000297245">
    <property type="component" value="Unassembled WGS sequence"/>
</dbReference>
<gene>
    <name evidence="3" type="ORF">K435DRAFT_686297</name>
</gene>
<proteinExistence type="predicted"/>